<evidence type="ECO:0000259" key="2">
    <source>
        <dbReference type="Pfam" id="PF10130"/>
    </source>
</evidence>
<dbReference type="InterPro" id="IPR002716">
    <property type="entry name" value="PIN_dom"/>
</dbReference>
<feature type="compositionally biased region" description="Basic residues" evidence="1">
    <location>
        <begin position="154"/>
        <end position="170"/>
    </location>
</feature>
<dbReference type="KEGG" id="chg:AXF12_07905"/>
<keyword evidence="5" id="KW-1185">Reference proteome</keyword>
<dbReference type="EMBL" id="LT906449">
    <property type="protein sequence ID" value="SNV01520.1"/>
    <property type="molecule type" value="Genomic_DNA"/>
</dbReference>
<proteinExistence type="predicted"/>
<feature type="region of interest" description="Disordered" evidence="1">
    <location>
        <begin position="150"/>
        <end position="170"/>
    </location>
</feature>
<evidence type="ECO:0000313" key="5">
    <source>
        <dbReference type="Proteomes" id="UP000065822"/>
    </source>
</evidence>
<gene>
    <name evidence="3" type="ORF">AXF12_07905</name>
    <name evidence="4" type="ORF">SAMEA44541418_00106</name>
</gene>
<evidence type="ECO:0000256" key="1">
    <source>
        <dbReference type="SAM" id="MobiDB-lite"/>
    </source>
</evidence>
<evidence type="ECO:0000313" key="3">
    <source>
        <dbReference type="EMBL" id="AMD85443.1"/>
    </source>
</evidence>
<dbReference type="EMBL" id="CP014227">
    <property type="protein sequence ID" value="AMD85443.1"/>
    <property type="molecule type" value="Genomic_DNA"/>
</dbReference>
<dbReference type="SUPFAM" id="SSF88723">
    <property type="entry name" value="PIN domain-like"/>
    <property type="match status" value="1"/>
</dbReference>
<reference evidence="3 5" key="1">
    <citation type="submission" date="2016-02" db="EMBL/GenBank/DDBJ databases">
        <authorList>
            <person name="Holder M.E."/>
            <person name="Ajami N.J."/>
            <person name="Petrosino J.F."/>
        </authorList>
    </citation>
    <scope>NUCLEOTIDE SEQUENCE [LARGE SCALE GENOMIC DNA]</scope>
    <source>
        <strain evidence="3 5">CCUG 32990</strain>
    </source>
</reference>
<evidence type="ECO:0000313" key="4">
    <source>
        <dbReference type="EMBL" id="SNV01520.1"/>
    </source>
</evidence>
<sequence>MILITDSNIIVSALISPRGSCAIILKTRSKLGFCAPSYLFFEVKEHWDVIKKYSPLSEKELRTELDYYKSIITTYNVSEIPTPILDKAFEIIKDIDRDDVFFFGLHLQTGYKIWTGDKELIKGLTKKGYGDIFVKDEEIKAELYRKGKEVEKRKISKPKTTKNAKTTKKK</sequence>
<organism evidence="4 6">
    <name type="scientific">Capnocytophaga haemolytica</name>
    <dbReference type="NCBI Taxonomy" id="45243"/>
    <lineage>
        <taxon>Bacteria</taxon>
        <taxon>Pseudomonadati</taxon>
        <taxon>Bacteroidota</taxon>
        <taxon>Flavobacteriia</taxon>
        <taxon>Flavobacteriales</taxon>
        <taxon>Flavobacteriaceae</taxon>
        <taxon>Capnocytophaga</taxon>
    </lineage>
</organism>
<evidence type="ECO:0000313" key="6">
    <source>
        <dbReference type="Proteomes" id="UP000215539"/>
    </source>
</evidence>
<dbReference type="Proteomes" id="UP000065822">
    <property type="component" value="Chromosome"/>
</dbReference>
<dbReference type="Pfam" id="PF10130">
    <property type="entry name" value="PIN_2"/>
    <property type="match status" value="1"/>
</dbReference>
<dbReference type="Proteomes" id="UP000215539">
    <property type="component" value="Chromosome 1"/>
</dbReference>
<dbReference type="AlphaFoldDB" id="A0AAX2GUP4"/>
<dbReference type="InterPro" id="IPR029060">
    <property type="entry name" value="PIN-like_dom_sf"/>
</dbReference>
<protein>
    <submittedName>
        <fullName evidence="4">Predicted nucleotide-binding protein</fullName>
    </submittedName>
</protein>
<accession>A0AAX2GUP4</accession>
<name>A0AAX2GUP4_9FLAO</name>
<dbReference type="RefSeq" id="WP_066430034.1">
    <property type="nucleotide sequence ID" value="NZ_CP014227.1"/>
</dbReference>
<reference evidence="4 6" key="2">
    <citation type="submission" date="2017-06" db="EMBL/GenBank/DDBJ databases">
        <authorList>
            <consortium name="Pathogen Informatics"/>
        </authorList>
    </citation>
    <scope>NUCLEOTIDE SEQUENCE [LARGE SCALE GENOMIC DNA]</scope>
    <source>
        <strain evidence="4 6">NCTC12947</strain>
    </source>
</reference>
<feature type="domain" description="PIN" evidence="2">
    <location>
        <begin position="5"/>
        <end position="126"/>
    </location>
</feature>